<comment type="caution">
    <text evidence="1">The sequence shown here is derived from an EMBL/GenBank/DDBJ whole genome shotgun (WGS) entry which is preliminary data.</text>
</comment>
<dbReference type="RefSeq" id="WP_102073214.1">
    <property type="nucleotide sequence ID" value="NZ_PDNW01000004.1"/>
</dbReference>
<protein>
    <submittedName>
        <fullName evidence="1">Uncharacterized protein</fullName>
    </submittedName>
</protein>
<evidence type="ECO:0000313" key="2">
    <source>
        <dbReference type="Proteomes" id="UP000234190"/>
    </source>
</evidence>
<accession>A0A2N4U6L7</accession>
<organism evidence="1 2">
    <name type="scientific">Pollutimonas subterranea</name>
    <dbReference type="NCBI Taxonomy" id="2045210"/>
    <lineage>
        <taxon>Bacteria</taxon>
        <taxon>Pseudomonadati</taxon>
        <taxon>Pseudomonadota</taxon>
        <taxon>Betaproteobacteria</taxon>
        <taxon>Burkholderiales</taxon>
        <taxon>Alcaligenaceae</taxon>
        <taxon>Pollutimonas</taxon>
    </lineage>
</organism>
<gene>
    <name evidence="1" type="ORF">CR159_06595</name>
</gene>
<keyword evidence="2" id="KW-1185">Reference proteome</keyword>
<dbReference type="EMBL" id="PDNW01000004">
    <property type="protein sequence ID" value="PLC50668.1"/>
    <property type="molecule type" value="Genomic_DNA"/>
</dbReference>
<dbReference type="AlphaFoldDB" id="A0A2N4U6L7"/>
<reference evidence="1 2" key="1">
    <citation type="submission" date="2017-10" db="EMBL/GenBank/DDBJ databases">
        <title>Two draft genome sequences of Pusillimonas sp. strains isolated from a nitrate- and radionuclide-contaminated groundwater in Russia.</title>
        <authorList>
            <person name="Grouzdev D.S."/>
            <person name="Tourova T.P."/>
            <person name="Goeva M.A."/>
            <person name="Babich T.L."/>
            <person name="Sokolova D.S."/>
            <person name="Abdullin R."/>
            <person name="Poltaraus A.B."/>
            <person name="Toshchakov S.V."/>
            <person name="Nazina T.N."/>
        </authorList>
    </citation>
    <scope>NUCLEOTIDE SEQUENCE [LARGE SCALE GENOMIC DNA]</scope>
    <source>
        <strain evidence="1 2">JR1/69-3-13</strain>
    </source>
</reference>
<proteinExistence type="predicted"/>
<sequence length="79" mass="8732">MMRVSVNKDDPGHATLQYGRYDVFLDGQLIKGCITADEELGMCEVIAYDDKGRATVEGGRLKTVVRYGKVQLRPIGGKK</sequence>
<evidence type="ECO:0000313" key="1">
    <source>
        <dbReference type="EMBL" id="PLC50668.1"/>
    </source>
</evidence>
<dbReference type="Proteomes" id="UP000234190">
    <property type="component" value="Unassembled WGS sequence"/>
</dbReference>
<dbReference type="OrthoDB" id="8762239at2"/>
<name>A0A2N4U6L7_9BURK</name>